<reference evidence="3" key="1">
    <citation type="submission" date="2018-11" db="EMBL/GenBank/DDBJ databases">
        <authorList>
            <person name="Alioto T."/>
            <person name="Alioto T."/>
        </authorList>
    </citation>
    <scope>NUCLEOTIDE SEQUENCE</scope>
</reference>
<comment type="caution">
    <text evidence="3">The sequence shown here is derived from an EMBL/GenBank/DDBJ whole genome shotgun (WGS) entry which is preliminary data.</text>
</comment>
<evidence type="ECO:0000256" key="1">
    <source>
        <dbReference type="ARBA" id="ARBA00006828"/>
    </source>
</evidence>
<gene>
    <name evidence="3" type="ORF">MGAL_10B082651</name>
</gene>
<evidence type="ECO:0000313" key="3">
    <source>
        <dbReference type="EMBL" id="VDI16842.1"/>
    </source>
</evidence>
<evidence type="ECO:0000313" key="4">
    <source>
        <dbReference type="Proteomes" id="UP000596742"/>
    </source>
</evidence>
<keyword evidence="4" id="KW-1185">Reference proteome</keyword>
<dbReference type="GO" id="GO:0005525">
    <property type="term" value="F:GTP binding"/>
    <property type="evidence" value="ECO:0007669"/>
    <property type="project" value="InterPro"/>
</dbReference>
<accession>A0A8B6DCK7</accession>
<protein>
    <recommendedName>
        <fullName evidence="2">VLIG-type G domain-containing protein</fullName>
    </recommendedName>
</protein>
<dbReference type="InterPro" id="IPR057365">
    <property type="entry name" value="URGCP"/>
</dbReference>
<proteinExistence type="inferred from homology"/>
<dbReference type="PANTHER" id="PTHR14819">
    <property type="entry name" value="GTP-BINDING"/>
    <property type="match status" value="1"/>
</dbReference>
<dbReference type="Proteomes" id="UP000596742">
    <property type="component" value="Unassembled WGS sequence"/>
</dbReference>
<feature type="domain" description="VLIG-type G" evidence="2">
    <location>
        <begin position="659"/>
        <end position="900"/>
    </location>
</feature>
<dbReference type="Pfam" id="PF25683">
    <property type="entry name" value="URGCP_GTPase"/>
    <property type="match status" value="1"/>
</dbReference>
<dbReference type="OrthoDB" id="6141954at2759"/>
<comment type="similarity">
    <text evidence="1">Belongs to the TRAFAC class dynamin-like GTPase superfamily. Very large inducible GTPase (VLIG) family.</text>
</comment>
<dbReference type="SUPFAM" id="SSF52540">
    <property type="entry name" value="P-loop containing nucleoside triphosphate hydrolases"/>
    <property type="match status" value="1"/>
</dbReference>
<sequence>MSQLDFHFFLSEETEKNFEDDEKTRTSSSRSIPQDSCSSMLYFLKRIGLERFYPNKLMLMDAMSIRAITTSFKLKDVALKFVENIVMINCTCRDQMLHEFLENIKSENCEEGQIKNMSDEFCFDNILNDTCNEDEIEINPLDLLLALFKCSSPMLKQIIANKLFMCKLAIPFILPNFGNEPLEMCLWPLRSIILERKLQKSTFQDMSVECPCDIVSFVRIGCPSVSKSKLLNEILTDQYHNTYLNKDCPLGTAKRILSDGMVEAAWYMPSNKSTILRNTTMFLNLRGNAILYTEQLCGMSQLSDVLVVMMLLSDLEDKTFNGVLVNMFKNEKGVVVAIDAFQIDKMVVKQKLEIFTKSMESYHRMVNVCILSVGGQMRSTSNIKTEMRKAIAGMMKQNIGESVYDRLPRCLIGTDEETALYNTPKLKALKVFRQIPNSCLNVKATVVPLQGVTWESWSKKLKSVNKSSQYKSLPEQGTIRNEMNEERKKQLQICKNMGPFMKKMLDILSNIIQSDEDCTVFVLWLKQFLDQRSRSVLPGYLSQYQTHWQALKTNRDNKTEGAVIKKCKEDLDKTEYKLAEASFGFEHLCREMGQIYESIYQCRSPDTINLKPLANMLPLITAKLLVMGQPFEIMDGDIANVPLCWVKAVLQQLRTMLGEKKLLALSVLGIQSSGKSTLLNTMFGLQFAVSAGRCTRGVFIQLVPIDTANTKFDYVLVIDTEGLRAPELASQKHTHDNEIATFVIGLGDITIVNIKGENTAEMKDVLQIAVHAFLRLKLTNEKLNLKQTCVFVHQNVPASDANDKMMQGRQKFVEVLDEMTREAAEQEKIADIQSFNQVIDFDSEKNVWYFSDLWHGDPPMAPANPGYSESVSKVKEAIIFRLTNGRETYLTITDTASRIDDLWNGILKDDFVFSFRNSLELKAYNSMDQKCQAITWKLEKYVMEFIKSEAKSKLVSCVNEDALEIAVPTIMIQLSKEVDKQVEDLNHELDKFVAESTLQDILTQWTQAKRNRLCIHAESLIMKARTAVNNTKEELRIQKLRVSEKTKHEIEINNMAKELALQMKGQVPSIKVLNDKFNSLWNSWINNFTTKDNSDIVPIKDQIESLLIELFPSDATFKEDFIDRGLRLPDAKAYQNMKHLEETLTKDYISTKKHLSIHKWIAGILWNETSPDECKPQAIDLANRIFRKIDLKLEELNTDGIRFDPSYVTEILYIVSQEYREFNQHTKNEYKFNLLTPFRVMIMNHVVRYAIVFFTRMHDSYNKKNSPKAQMGEYKGTAWALFKNTVEDATEDIIAFGFFRDAIVKAVVDQVSECLPIDAQESIQILFANRKYSLIKDILIHLATAEDFQKYKSFISDPYIYATKWILKLLKRELFGKKAGIHSGCLYNQLARSRVTKIFSHISKCISDATTDCQSRSSNCMPKWIDSFIFHNCKSSDLPLSNDALVHVRDRKISNLDTFVVILNEQLSVMEDMVLNIFANVKSDNVQWKKNPISEIMESLWGCTANCMFCHEPCMNSNKNHLEDKFPHKCLQHRPEGIGGCRWSTTNKLAVEFCNYSITTDAIYTRGDKEGPYKNYKENYPDWDIPPNSDVSKYWMWVTCTFKDQLKEMYKTDAPDIPENWWLVQKEEAIQSL</sequence>
<dbReference type="PANTHER" id="PTHR14819:SF5">
    <property type="entry name" value="INTERFERON-INDUCED VERY LARGE GTPASE 1"/>
    <property type="match status" value="1"/>
</dbReference>
<dbReference type="Gene3D" id="3.40.50.300">
    <property type="entry name" value="P-loop containing nucleotide triphosphate hydrolases"/>
    <property type="match status" value="1"/>
</dbReference>
<dbReference type="EMBL" id="UYJE01003130">
    <property type="protein sequence ID" value="VDI16842.1"/>
    <property type="molecule type" value="Genomic_DNA"/>
</dbReference>
<dbReference type="InterPro" id="IPR027417">
    <property type="entry name" value="P-loop_NTPase"/>
</dbReference>
<dbReference type="InterPro" id="IPR052986">
    <property type="entry name" value="VLIG_GTPase"/>
</dbReference>
<dbReference type="PROSITE" id="PS51717">
    <property type="entry name" value="G_VLIG"/>
    <property type="match status" value="1"/>
</dbReference>
<dbReference type="Pfam" id="PF25496">
    <property type="entry name" value="URGCP"/>
    <property type="match status" value="1"/>
</dbReference>
<organism evidence="3 4">
    <name type="scientific">Mytilus galloprovincialis</name>
    <name type="common">Mediterranean mussel</name>
    <dbReference type="NCBI Taxonomy" id="29158"/>
    <lineage>
        <taxon>Eukaryota</taxon>
        <taxon>Metazoa</taxon>
        <taxon>Spiralia</taxon>
        <taxon>Lophotrochozoa</taxon>
        <taxon>Mollusca</taxon>
        <taxon>Bivalvia</taxon>
        <taxon>Autobranchia</taxon>
        <taxon>Pteriomorphia</taxon>
        <taxon>Mytilida</taxon>
        <taxon>Mytiloidea</taxon>
        <taxon>Mytilidae</taxon>
        <taxon>Mytilinae</taxon>
        <taxon>Mytilus</taxon>
    </lineage>
</organism>
<name>A0A8B6DCK7_MYTGA</name>
<dbReference type="InterPro" id="IPR030383">
    <property type="entry name" value="G_VLIG_dom"/>
</dbReference>
<evidence type="ECO:0000259" key="2">
    <source>
        <dbReference type="PROSITE" id="PS51717"/>
    </source>
</evidence>